<proteinExistence type="predicted"/>
<feature type="compositionally biased region" description="Low complexity" evidence="1">
    <location>
        <begin position="18"/>
        <end position="44"/>
    </location>
</feature>
<feature type="compositionally biased region" description="Polar residues" evidence="1">
    <location>
        <begin position="45"/>
        <end position="56"/>
    </location>
</feature>
<feature type="compositionally biased region" description="Polar residues" evidence="1">
    <location>
        <begin position="157"/>
        <end position="170"/>
    </location>
</feature>
<sequence>MKIQASPWASLSPRTGAREAGPASAGKAASPTPAAAPLPTHANADTTPEQALSQSLSDALRAMRERMDKPKLPARSAASDMAQGWQKAMLKEKLEMLRKMMALAGNDAGSRRAIAQQLAQVARELKALGEAAGAPPPEAGQAAPPASDAEAGASAQSVAGTDATQALQETPTPPADSQAASQSGTQAGWTEGADGKTPAEETTPGEQAKDASQGIRQEEQADPALQEMVAKLKQLLAQLKQGARGDQDADTDKAIREIEQAIREIEGA</sequence>
<dbReference type="Proteomes" id="UP000482578">
    <property type="component" value="Unassembled WGS sequence"/>
</dbReference>
<keyword evidence="3" id="KW-1185">Reference proteome</keyword>
<gene>
    <name evidence="2" type="ORF">GZH52_05550</name>
</gene>
<dbReference type="EMBL" id="JAAGAA010000004">
    <property type="protein sequence ID" value="NDV12261.1"/>
    <property type="molecule type" value="Genomic_DNA"/>
</dbReference>
<protein>
    <submittedName>
        <fullName evidence="2">Uncharacterized protein</fullName>
    </submittedName>
</protein>
<feature type="compositionally biased region" description="Low complexity" evidence="1">
    <location>
        <begin position="129"/>
        <end position="156"/>
    </location>
</feature>
<dbReference type="AlphaFoldDB" id="A0A6B2KQD2"/>
<feature type="region of interest" description="Disordered" evidence="1">
    <location>
        <begin position="129"/>
        <end position="224"/>
    </location>
</feature>
<feature type="region of interest" description="Disordered" evidence="1">
    <location>
        <begin position="1"/>
        <end position="56"/>
    </location>
</feature>
<reference evidence="2 3" key="1">
    <citation type="submission" date="2020-02" db="EMBL/GenBank/DDBJ databases">
        <authorList>
            <person name="Yang Z."/>
        </authorList>
    </citation>
    <scope>NUCLEOTIDE SEQUENCE [LARGE SCALE GENOMIC DNA]</scope>
    <source>
        <strain evidence="2 3">HX-7-9</strain>
    </source>
</reference>
<feature type="compositionally biased region" description="Basic and acidic residues" evidence="1">
    <location>
        <begin position="61"/>
        <end position="71"/>
    </location>
</feature>
<evidence type="ECO:0000313" key="3">
    <source>
        <dbReference type="Proteomes" id="UP000482578"/>
    </source>
</evidence>
<feature type="region of interest" description="Disordered" evidence="1">
    <location>
        <begin position="61"/>
        <end position="80"/>
    </location>
</feature>
<organism evidence="2 3">
    <name type="scientific">Crenobacter caeni</name>
    <dbReference type="NCBI Taxonomy" id="2705474"/>
    <lineage>
        <taxon>Bacteria</taxon>
        <taxon>Pseudomonadati</taxon>
        <taxon>Pseudomonadota</taxon>
        <taxon>Betaproteobacteria</taxon>
        <taxon>Neisseriales</taxon>
        <taxon>Neisseriaceae</taxon>
        <taxon>Crenobacter</taxon>
    </lineage>
</organism>
<evidence type="ECO:0000256" key="1">
    <source>
        <dbReference type="SAM" id="MobiDB-lite"/>
    </source>
</evidence>
<comment type="caution">
    <text evidence="2">The sequence shown here is derived from an EMBL/GenBank/DDBJ whole genome shotgun (WGS) entry which is preliminary data.</text>
</comment>
<evidence type="ECO:0000313" key="2">
    <source>
        <dbReference type="EMBL" id="NDV12261.1"/>
    </source>
</evidence>
<feature type="compositionally biased region" description="Polar residues" evidence="1">
    <location>
        <begin position="178"/>
        <end position="188"/>
    </location>
</feature>
<name>A0A6B2KQD2_9NEIS</name>
<accession>A0A6B2KQD2</accession>
<dbReference type="RefSeq" id="WP_163315497.1">
    <property type="nucleotide sequence ID" value="NZ_JAAGAA010000004.1"/>
</dbReference>